<evidence type="ECO:0000313" key="2">
    <source>
        <dbReference type="Proteomes" id="UP001295794"/>
    </source>
</evidence>
<evidence type="ECO:0000313" key="1">
    <source>
        <dbReference type="EMBL" id="CAK5277269.1"/>
    </source>
</evidence>
<dbReference type="AlphaFoldDB" id="A0AAD2K4Q2"/>
<accession>A0AAD2K4Q2</accession>
<name>A0AAD2K4Q2_9AGAR</name>
<sequence length="96" mass="10828">FESSLYLLWYAPVGRTWRGSHVTLCCAVASGKPLEPPQGIRHRLALTRPNPNPCTSTRRLLALSALSIVSPSWKKRDNAKMACTWSYASDALWRWV</sequence>
<keyword evidence="2" id="KW-1185">Reference proteome</keyword>
<proteinExistence type="predicted"/>
<protein>
    <submittedName>
        <fullName evidence="1">Uncharacterized protein</fullName>
    </submittedName>
</protein>
<dbReference type="EMBL" id="CAVNYO010000419">
    <property type="protein sequence ID" value="CAK5277269.1"/>
    <property type="molecule type" value="Genomic_DNA"/>
</dbReference>
<comment type="caution">
    <text evidence="1">The sequence shown here is derived from an EMBL/GenBank/DDBJ whole genome shotgun (WGS) entry which is preliminary data.</text>
</comment>
<organism evidence="1 2">
    <name type="scientific">Mycena citricolor</name>
    <dbReference type="NCBI Taxonomy" id="2018698"/>
    <lineage>
        <taxon>Eukaryota</taxon>
        <taxon>Fungi</taxon>
        <taxon>Dikarya</taxon>
        <taxon>Basidiomycota</taxon>
        <taxon>Agaricomycotina</taxon>
        <taxon>Agaricomycetes</taxon>
        <taxon>Agaricomycetidae</taxon>
        <taxon>Agaricales</taxon>
        <taxon>Marasmiineae</taxon>
        <taxon>Mycenaceae</taxon>
        <taxon>Mycena</taxon>
    </lineage>
</organism>
<dbReference type="Proteomes" id="UP001295794">
    <property type="component" value="Unassembled WGS sequence"/>
</dbReference>
<feature type="non-terminal residue" evidence="1">
    <location>
        <position position="96"/>
    </location>
</feature>
<feature type="non-terminal residue" evidence="1">
    <location>
        <position position="1"/>
    </location>
</feature>
<reference evidence="1" key="1">
    <citation type="submission" date="2023-11" db="EMBL/GenBank/DDBJ databases">
        <authorList>
            <person name="De Vega J J."/>
            <person name="De Vega J J."/>
        </authorList>
    </citation>
    <scope>NUCLEOTIDE SEQUENCE</scope>
</reference>
<gene>
    <name evidence="1" type="ORF">MYCIT1_LOCUS26164</name>
</gene>